<accession>A0A9R1XUA7</accession>
<evidence type="ECO:0000313" key="3">
    <source>
        <dbReference type="Proteomes" id="UP000235145"/>
    </source>
</evidence>
<dbReference type="Gene3D" id="2.40.30.10">
    <property type="entry name" value="Translation factors"/>
    <property type="match status" value="1"/>
</dbReference>
<name>A0A9R1XUA7_LACSA</name>
<sequence length="102" mass="11231">MILCLAKNPSSQFYKDFDFYVGIPSSPVKGSDTGKMKLRVGAGGGMASTQLSHNVANFRFALPTPTSVLGLPIGQHISRRCISPIILYCFSFLYLRQFNILL</sequence>
<dbReference type="InterPro" id="IPR008333">
    <property type="entry name" value="Cbr1-like_FAD-bd_dom"/>
</dbReference>
<comment type="caution">
    <text evidence="2">The sequence shown here is derived from an EMBL/GenBank/DDBJ whole genome shotgun (WGS) entry which is preliminary data.</text>
</comment>
<organism evidence="2 3">
    <name type="scientific">Lactuca sativa</name>
    <name type="common">Garden lettuce</name>
    <dbReference type="NCBI Taxonomy" id="4236"/>
    <lineage>
        <taxon>Eukaryota</taxon>
        <taxon>Viridiplantae</taxon>
        <taxon>Streptophyta</taxon>
        <taxon>Embryophyta</taxon>
        <taxon>Tracheophyta</taxon>
        <taxon>Spermatophyta</taxon>
        <taxon>Magnoliopsida</taxon>
        <taxon>eudicotyledons</taxon>
        <taxon>Gunneridae</taxon>
        <taxon>Pentapetalae</taxon>
        <taxon>asterids</taxon>
        <taxon>campanulids</taxon>
        <taxon>Asterales</taxon>
        <taxon>Asteraceae</taxon>
        <taxon>Cichorioideae</taxon>
        <taxon>Cichorieae</taxon>
        <taxon>Lactucinae</taxon>
        <taxon>Lactuca</taxon>
    </lineage>
</organism>
<dbReference type="Pfam" id="PF00970">
    <property type="entry name" value="FAD_binding_6"/>
    <property type="match status" value="1"/>
</dbReference>
<feature type="domain" description="Flavoprotein pyridine nucleotide cytochrome reductase-like FAD-binding" evidence="1">
    <location>
        <begin position="48"/>
        <end position="78"/>
    </location>
</feature>
<keyword evidence="3" id="KW-1185">Reference proteome</keyword>
<dbReference type="Proteomes" id="UP000235145">
    <property type="component" value="Unassembled WGS sequence"/>
</dbReference>
<dbReference type="SUPFAM" id="SSF63380">
    <property type="entry name" value="Riboflavin synthase domain-like"/>
    <property type="match status" value="1"/>
</dbReference>
<proteinExistence type="predicted"/>
<evidence type="ECO:0000313" key="2">
    <source>
        <dbReference type="EMBL" id="KAJ0219542.1"/>
    </source>
</evidence>
<reference evidence="2 3" key="1">
    <citation type="journal article" date="2017" name="Nat. Commun.">
        <title>Genome assembly with in vitro proximity ligation data and whole-genome triplication in lettuce.</title>
        <authorList>
            <person name="Reyes-Chin-Wo S."/>
            <person name="Wang Z."/>
            <person name="Yang X."/>
            <person name="Kozik A."/>
            <person name="Arikit S."/>
            <person name="Song C."/>
            <person name="Xia L."/>
            <person name="Froenicke L."/>
            <person name="Lavelle D.O."/>
            <person name="Truco M.J."/>
            <person name="Xia R."/>
            <person name="Zhu S."/>
            <person name="Xu C."/>
            <person name="Xu H."/>
            <person name="Xu X."/>
            <person name="Cox K."/>
            <person name="Korf I."/>
            <person name="Meyers B.C."/>
            <person name="Michelmore R.W."/>
        </authorList>
    </citation>
    <scope>NUCLEOTIDE SEQUENCE [LARGE SCALE GENOMIC DNA]</scope>
    <source>
        <strain evidence="3">cv. Salinas</strain>
        <tissue evidence="2">Seedlings</tissue>
    </source>
</reference>
<protein>
    <recommendedName>
        <fullName evidence="1">Flavoprotein pyridine nucleotide cytochrome reductase-like FAD-binding domain-containing protein</fullName>
    </recommendedName>
</protein>
<evidence type="ECO:0000259" key="1">
    <source>
        <dbReference type="Pfam" id="PF00970"/>
    </source>
</evidence>
<dbReference type="AlphaFoldDB" id="A0A9R1XUA7"/>
<dbReference type="InterPro" id="IPR017938">
    <property type="entry name" value="Riboflavin_synthase-like_b-brl"/>
</dbReference>
<dbReference type="EMBL" id="NBSK02000003">
    <property type="protein sequence ID" value="KAJ0219542.1"/>
    <property type="molecule type" value="Genomic_DNA"/>
</dbReference>
<gene>
    <name evidence="2" type="ORF">LSAT_V11C300108400</name>
</gene>